<name>A0A0V0IX23_SOLCH</name>
<keyword evidence="1" id="KW-1133">Transmembrane helix</keyword>
<accession>A0A0V0IX23</accession>
<keyword evidence="1" id="KW-0472">Membrane</keyword>
<dbReference type="AlphaFoldDB" id="A0A0V0IX23"/>
<sequence length="100" mass="11775">MPEFSMNSYLILVHLERATKAQTLPLESVNLLRIDEQVPKSKIRSRRELRRLGPLFTQEKFVFCYLLGLSSFNLIIILLVFRTGEKKKLGIRPKEMSYIY</sequence>
<protein>
    <submittedName>
        <fullName evidence="2">Putative ovule protein</fullName>
    </submittedName>
</protein>
<dbReference type="EMBL" id="GEDG01001307">
    <property type="protein sequence ID" value="JAP37079.1"/>
    <property type="molecule type" value="Transcribed_RNA"/>
</dbReference>
<reference evidence="2" key="1">
    <citation type="submission" date="2015-12" db="EMBL/GenBank/DDBJ databases">
        <title>Gene expression during late stages of embryo sac development: a critical building block for successful pollen-pistil interactions.</title>
        <authorList>
            <person name="Liu Y."/>
            <person name="Joly V."/>
            <person name="Sabar M."/>
            <person name="Matton D.P."/>
        </authorList>
    </citation>
    <scope>NUCLEOTIDE SEQUENCE</scope>
</reference>
<proteinExistence type="predicted"/>
<evidence type="ECO:0000313" key="2">
    <source>
        <dbReference type="EMBL" id="JAP37079.1"/>
    </source>
</evidence>
<keyword evidence="1" id="KW-0812">Transmembrane</keyword>
<organism evidence="2">
    <name type="scientific">Solanum chacoense</name>
    <name type="common">Chaco potato</name>
    <dbReference type="NCBI Taxonomy" id="4108"/>
    <lineage>
        <taxon>Eukaryota</taxon>
        <taxon>Viridiplantae</taxon>
        <taxon>Streptophyta</taxon>
        <taxon>Embryophyta</taxon>
        <taxon>Tracheophyta</taxon>
        <taxon>Spermatophyta</taxon>
        <taxon>Magnoliopsida</taxon>
        <taxon>eudicotyledons</taxon>
        <taxon>Gunneridae</taxon>
        <taxon>Pentapetalae</taxon>
        <taxon>asterids</taxon>
        <taxon>lamiids</taxon>
        <taxon>Solanales</taxon>
        <taxon>Solanaceae</taxon>
        <taxon>Solanoideae</taxon>
        <taxon>Solaneae</taxon>
        <taxon>Solanum</taxon>
    </lineage>
</organism>
<evidence type="ECO:0000256" key="1">
    <source>
        <dbReference type="SAM" id="Phobius"/>
    </source>
</evidence>
<feature type="transmembrane region" description="Helical" evidence="1">
    <location>
        <begin position="60"/>
        <end position="81"/>
    </location>
</feature>